<accession>A0A7S4FYM9</accession>
<organism evidence="2">
    <name type="scientific">Eutreptiella gymnastica</name>
    <dbReference type="NCBI Taxonomy" id="73025"/>
    <lineage>
        <taxon>Eukaryota</taxon>
        <taxon>Discoba</taxon>
        <taxon>Euglenozoa</taxon>
        <taxon>Euglenida</taxon>
        <taxon>Spirocuta</taxon>
        <taxon>Euglenophyceae</taxon>
        <taxon>Eutreptiales</taxon>
        <taxon>Eutreptiaceae</taxon>
        <taxon>Eutreptiella</taxon>
    </lineage>
</organism>
<evidence type="ECO:0000256" key="1">
    <source>
        <dbReference type="SAM" id="MobiDB-lite"/>
    </source>
</evidence>
<feature type="compositionally biased region" description="Basic and acidic residues" evidence="1">
    <location>
        <begin position="1"/>
        <end position="11"/>
    </location>
</feature>
<feature type="region of interest" description="Disordered" evidence="1">
    <location>
        <begin position="1"/>
        <end position="24"/>
    </location>
</feature>
<dbReference type="AlphaFoldDB" id="A0A7S4FYM9"/>
<protein>
    <submittedName>
        <fullName evidence="2">Uncharacterized protein</fullName>
    </submittedName>
</protein>
<name>A0A7S4FYM9_9EUGL</name>
<evidence type="ECO:0000313" key="2">
    <source>
        <dbReference type="EMBL" id="CAE0819499.1"/>
    </source>
</evidence>
<reference evidence="2" key="1">
    <citation type="submission" date="2021-01" db="EMBL/GenBank/DDBJ databases">
        <authorList>
            <person name="Corre E."/>
            <person name="Pelletier E."/>
            <person name="Niang G."/>
            <person name="Scheremetjew M."/>
            <person name="Finn R."/>
            <person name="Kale V."/>
            <person name="Holt S."/>
            <person name="Cochrane G."/>
            <person name="Meng A."/>
            <person name="Brown T."/>
            <person name="Cohen L."/>
        </authorList>
    </citation>
    <scope>NUCLEOTIDE SEQUENCE</scope>
    <source>
        <strain evidence="2">CCMP1594</strain>
    </source>
</reference>
<proteinExistence type="predicted"/>
<gene>
    <name evidence="2" type="ORF">EGYM00163_LOCUS30669</name>
</gene>
<sequence length="108" mass="11931">MSGVSGERRDTILPPTQQPPRVSHEALGTHCGEISLREICATTLTHPSHKTCPILHQASNHLQHTMGRLVRRERDETEVDGNPMKYLVEAGADYDAMSPLYIASQNGD</sequence>
<dbReference type="EMBL" id="HBJA01088032">
    <property type="protein sequence ID" value="CAE0819499.1"/>
    <property type="molecule type" value="Transcribed_RNA"/>
</dbReference>